<dbReference type="InterPro" id="IPR025605">
    <property type="entry name" value="OST-HTH/LOTUS_dom"/>
</dbReference>
<accession>B0MCW2</accession>
<comment type="caution">
    <text evidence="2">The sequence shown here is derived from an EMBL/GenBank/DDBJ whole genome shotgun (WGS) entry which is preliminary data.</text>
</comment>
<dbReference type="InterPro" id="IPR021139">
    <property type="entry name" value="NYN"/>
</dbReference>
<dbReference type="CDD" id="cd11297">
    <property type="entry name" value="PIN_LabA-like_N_1"/>
    <property type="match status" value="1"/>
</dbReference>
<dbReference type="PANTHER" id="PTHR35811:SF1">
    <property type="entry name" value="HTH OST-TYPE DOMAIN-CONTAINING PROTEIN"/>
    <property type="match status" value="1"/>
</dbReference>
<organism evidence="2 3">
    <name type="scientific">Anaerostipes caccae (strain DSM 14662 / CCUG 47493 / JCM 13470 / NCIMB 13811 / L1-92)</name>
    <dbReference type="NCBI Taxonomy" id="411490"/>
    <lineage>
        <taxon>Bacteria</taxon>
        <taxon>Bacillati</taxon>
        <taxon>Bacillota</taxon>
        <taxon>Clostridia</taxon>
        <taxon>Lachnospirales</taxon>
        <taxon>Lachnospiraceae</taxon>
        <taxon>Anaerostipes</taxon>
    </lineage>
</organism>
<reference evidence="2" key="2">
    <citation type="submission" date="2013-11" db="EMBL/GenBank/DDBJ databases">
        <title>Draft genome sequence of Anaerostipes caccae (DSM 14662).</title>
        <authorList>
            <person name="Sudarsanam P."/>
            <person name="Ley R."/>
            <person name="Guruge J."/>
            <person name="Turnbaugh P.J."/>
            <person name="Mahowald M."/>
            <person name="Liep D."/>
            <person name="Gordon J."/>
        </authorList>
    </citation>
    <scope>NUCLEOTIDE SEQUENCE</scope>
    <source>
        <strain evidence="2">DSM 14662</strain>
    </source>
</reference>
<dbReference type="STRING" id="411490.ANACAC_01404"/>
<reference evidence="2" key="1">
    <citation type="submission" date="2007-11" db="EMBL/GenBank/DDBJ databases">
        <authorList>
            <person name="Fulton L."/>
            <person name="Clifton S."/>
            <person name="Fulton B."/>
            <person name="Xu J."/>
            <person name="Minx P."/>
            <person name="Pepin K.H."/>
            <person name="Johnson M."/>
            <person name="Thiruvilangam P."/>
            <person name="Bhonagiri V."/>
            <person name="Nash W.E."/>
            <person name="Mardis E.R."/>
            <person name="Wilson R.K."/>
        </authorList>
    </citation>
    <scope>NUCLEOTIDE SEQUENCE [LARGE SCALE GENOMIC DNA]</scope>
    <source>
        <strain evidence="2">DSM 14662</strain>
    </source>
</reference>
<dbReference type="AlphaFoldDB" id="B0MCW2"/>
<evidence type="ECO:0000259" key="1">
    <source>
        <dbReference type="PROSITE" id="PS51644"/>
    </source>
</evidence>
<dbReference type="eggNOG" id="COG1432">
    <property type="taxonomic scope" value="Bacteria"/>
</dbReference>
<name>B0MCW2_ANACD</name>
<dbReference type="CDD" id="cd10146">
    <property type="entry name" value="LabA_like_C"/>
    <property type="match status" value="1"/>
</dbReference>
<dbReference type="Pfam" id="PF12872">
    <property type="entry name" value="OST-HTH"/>
    <property type="match status" value="2"/>
</dbReference>
<dbReference type="Gene3D" id="3.40.50.1010">
    <property type="entry name" value="5'-nuclease"/>
    <property type="match status" value="1"/>
</dbReference>
<evidence type="ECO:0000313" key="3">
    <source>
        <dbReference type="Proteomes" id="UP000004935"/>
    </source>
</evidence>
<dbReference type="Pfam" id="PF01936">
    <property type="entry name" value="NYN"/>
    <property type="match status" value="1"/>
</dbReference>
<dbReference type="PANTHER" id="PTHR35811">
    <property type="entry name" value="SLR1870 PROTEIN"/>
    <property type="match status" value="1"/>
</dbReference>
<evidence type="ECO:0000313" key="2">
    <source>
        <dbReference type="EMBL" id="EDR97782.1"/>
    </source>
</evidence>
<dbReference type="HOGENOM" id="CLU_034061_0_1_9"/>
<proteinExistence type="predicted"/>
<protein>
    <recommendedName>
        <fullName evidence="1">HTH OST-type domain-containing protein</fullName>
    </recommendedName>
</protein>
<feature type="domain" description="HTH OST-type" evidence="1">
    <location>
        <begin position="157"/>
        <end position="230"/>
    </location>
</feature>
<dbReference type="GO" id="GO:0004540">
    <property type="term" value="F:RNA nuclease activity"/>
    <property type="evidence" value="ECO:0007669"/>
    <property type="project" value="InterPro"/>
</dbReference>
<dbReference type="Gene3D" id="3.30.420.610">
    <property type="entry name" value="LOTUS domain-like"/>
    <property type="match status" value="1"/>
</dbReference>
<feature type="domain" description="HTH OST-type" evidence="1">
    <location>
        <begin position="234"/>
        <end position="306"/>
    </location>
</feature>
<dbReference type="RefSeq" id="WP_006566888.1">
    <property type="nucleotide sequence ID" value="NZ_DS499733.1"/>
</dbReference>
<dbReference type="PROSITE" id="PS51644">
    <property type="entry name" value="HTH_OST"/>
    <property type="match status" value="2"/>
</dbReference>
<keyword evidence="3" id="KW-1185">Reference proteome</keyword>
<sequence length="351" mass="40336">MENKEKRFALLIDADNISAKYIKPILDELSQYGNITYKRIYGDWTSTLHASWKEELLANSITPIQQFSYTQGKNATDSAMIIDAMDILYTNRVDGFCIVSSDSDFTRLASRIRETGLTVIGMGEGKTPPAFRKACDVFTNLELLIEDKEEKESKPIGRRDIEAAIHSIITDNQNSDKETTLGEIGTRLLKRYPDFDVRSYGYSLLSKFLEEFDHFRLIKDGNIVTVSLREDIDMKEQLDHYVTALVKNTGKKGLDLSDLANKIYAEYENFKVQDFGYNRFSSYVRSIPGMQLENKNNITKVTFLKNNTAKAEKFSNRNTKADQYTNQTRYLKYENFFMGNQGRTGLQFEEP</sequence>
<gene>
    <name evidence="2" type="ORF">ANACAC_01404</name>
</gene>
<dbReference type="InterPro" id="IPR041966">
    <property type="entry name" value="LOTUS-like"/>
</dbReference>
<dbReference type="EMBL" id="ABAX03000012">
    <property type="protein sequence ID" value="EDR97782.1"/>
    <property type="molecule type" value="Genomic_DNA"/>
</dbReference>
<dbReference type="Proteomes" id="UP000004935">
    <property type="component" value="Unassembled WGS sequence"/>
</dbReference>